<evidence type="ECO:0000256" key="1">
    <source>
        <dbReference type="SAM" id="Phobius"/>
    </source>
</evidence>
<evidence type="ECO:0000313" key="3">
    <source>
        <dbReference type="Proteomes" id="UP000515819"/>
    </source>
</evidence>
<dbReference type="KEGG" id="wcp:H9Q76_08610"/>
<reference evidence="2 3" key="1">
    <citation type="submission" date="2020-08" db="EMBL/GenBank/DDBJ databases">
        <authorList>
            <person name="Liu C."/>
            <person name="Sun Q."/>
        </authorList>
    </citation>
    <scope>NUCLEOTIDE SEQUENCE [LARGE SCALE GENOMIC DNA]</scope>
    <source>
        <strain evidence="2 3">NSJ-4</strain>
    </source>
</reference>
<dbReference type="RefSeq" id="WP_227573266.1">
    <property type="nucleotide sequence ID" value="NZ_CP060632.1"/>
</dbReference>
<keyword evidence="3" id="KW-1185">Reference proteome</keyword>
<evidence type="ECO:0000313" key="2">
    <source>
        <dbReference type="EMBL" id="QNL98807.1"/>
    </source>
</evidence>
<organism evidence="2 3">
    <name type="scientific">Wujia chipingensis</name>
    <dbReference type="NCBI Taxonomy" id="2763670"/>
    <lineage>
        <taxon>Bacteria</taxon>
        <taxon>Bacillati</taxon>
        <taxon>Bacillota</taxon>
        <taxon>Clostridia</taxon>
        <taxon>Lachnospirales</taxon>
        <taxon>Lachnospiraceae</taxon>
        <taxon>Wujia</taxon>
    </lineage>
</organism>
<dbReference type="Proteomes" id="UP000515819">
    <property type="component" value="Chromosome"/>
</dbReference>
<proteinExistence type="predicted"/>
<dbReference type="AlphaFoldDB" id="A0A7G9FJS6"/>
<name>A0A7G9FJS6_9FIRM</name>
<sequence length="1044" mass="115584">MKKFKKLLKKLKSNAGSSIVMVVVSVAFIGIIVGALLAAAVQSYRLKLQELNDRDNFYYVEQALNEIYAGVGSQTVEDLQDAYVYTVENMVEYDLIKGRYVTKTQDEAQEMFSKEFYRQLQNNPFFKVSLDDLAVKLTSYITNDSVKLDASRIQVVDYEDENNNKVGKIIKNLKLSRTQEYNRSSANGVFTQSITTDIVIGNPDFAVLFDSMNDTDPNIFKYALVADMGVEVDQPTVPLTIAGNVYAASDYYNKQYNESTWDEDVSDDSKKLTTSDTYEIEQEDGENVNIAELYQHGSVTSKSAKGEKTSSTYTYYNNYATQNNQTEVAGRNDYYDGATIKSKYSGFYVNGSQVSIMADTVIVPGTMAVMDKGSLSVYGKNGSQTAESEVWTDNIVLDGYSTVKDNTAKDGTVTTTYKGAEAIMKANMYVKDDTEVNAAGSSFQLTGSYFGYGDSTEKDDRKFTPVVDAANFQIEVTDAAGNKKTENRGHYNSSAIIVNGEQSTLNLAQAKTLFLAGRTYIELSKDVNSVDGTTREDDAVVNTVKDTYAYHPTDYNPEMPDALRTDDNKTTTIRDYKMGESISLKSNQEAYIPVTYNGIPKLAKNDKGESLGYYLAELPPALKGSDLFEKYFPSYQFDGKVPCVLQEISGKKYYYYDFQTAYTQTELLYRARVMAGQMTNAEYSAWLDEFPSAQYFAAGFIEDYDAELEMHRKYVAATNKTGLTDSVIAEYLVDIGDYEDFDAGNIVLPDADLDPNVSIYSSGAITTKKDTTFSIVRADNTDALTKLLTSDSLKDMNEGNSWLGSVDANGKESKYTDAYQLSNDLEMEYDYMKWNLGHYSQDPTLDSVTLANNAVEKQYIKAVVNDEDLGDGSITPINKFLDMSKITESTNITPNISGTDSGANVMDLASGYSVWISNSDVVVKAKKEDKGEVRGVVITKGDVYFDTSAENGVTDFEGVIIAGGKVYVAGNVKTIASSAEICRAVLRECLLTGDDNSKLILSLFRGYEPKEEDASSTDASEAKSIDMIDYTDVVSFANWMKNVE</sequence>
<keyword evidence="1" id="KW-0472">Membrane</keyword>
<feature type="transmembrane region" description="Helical" evidence="1">
    <location>
        <begin position="20"/>
        <end position="41"/>
    </location>
</feature>
<keyword evidence="1" id="KW-1133">Transmembrane helix</keyword>
<accession>A0A7G9FJS6</accession>
<protein>
    <submittedName>
        <fullName evidence="2">Uncharacterized protein</fullName>
    </submittedName>
</protein>
<dbReference type="EMBL" id="CP060632">
    <property type="protein sequence ID" value="QNL98807.1"/>
    <property type="molecule type" value="Genomic_DNA"/>
</dbReference>
<gene>
    <name evidence="2" type="ORF">H9Q76_08610</name>
</gene>
<keyword evidence="1" id="KW-0812">Transmembrane</keyword>